<evidence type="ECO:0000313" key="5">
    <source>
        <dbReference type="EMBL" id="MFC4821738.1"/>
    </source>
</evidence>
<dbReference type="CDD" id="cd00383">
    <property type="entry name" value="trans_reg_C"/>
    <property type="match status" value="1"/>
</dbReference>
<dbReference type="EMBL" id="JBHSHD010000010">
    <property type="protein sequence ID" value="MFC4821738.1"/>
    <property type="molecule type" value="Genomic_DNA"/>
</dbReference>
<dbReference type="Pfam" id="PF00486">
    <property type="entry name" value="Trans_reg_C"/>
    <property type="match status" value="1"/>
</dbReference>
<comment type="caution">
    <text evidence="5">The sequence shown here is derived from an EMBL/GenBank/DDBJ whole genome shotgun (WGS) entry which is preliminary data.</text>
</comment>
<evidence type="ECO:0000256" key="1">
    <source>
        <dbReference type="ARBA" id="ARBA00023125"/>
    </source>
</evidence>
<keyword evidence="1 2" id="KW-0238">DNA-binding</keyword>
<dbReference type="PROSITE" id="PS51755">
    <property type="entry name" value="OMPR_PHOB"/>
    <property type="match status" value="1"/>
</dbReference>
<dbReference type="SUPFAM" id="SSF46894">
    <property type="entry name" value="C-terminal effector domain of the bipartite response regulators"/>
    <property type="match status" value="1"/>
</dbReference>
<evidence type="ECO:0000256" key="3">
    <source>
        <dbReference type="SAM" id="Phobius"/>
    </source>
</evidence>
<dbReference type="PANTHER" id="PTHR47691">
    <property type="entry name" value="REGULATOR-RELATED"/>
    <property type="match status" value="1"/>
</dbReference>
<keyword evidence="3" id="KW-0812">Transmembrane</keyword>
<dbReference type="Gene3D" id="1.25.40.10">
    <property type="entry name" value="Tetratricopeptide repeat domain"/>
    <property type="match status" value="2"/>
</dbReference>
<feature type="DNA-binding region" description="OmpR/PhoB-type" evidence="2">
    <location>
        <begin position="3"/>
        <end position="97"/>
    </location>
</feature>
<sequence>MTHVVYEFGDFLLDPLTRELRRGGVAENLPVSTVDCLIYLVRHRNRSVGRDELASAVWGRVDVSEASITQAIMRLRRVVGDASCIRTTPRLGYRWAFEPTSEHSPETQAAIDPPVATTAAVPVRRHRIRGIALAAAATLILAILVVTAWSLPARRAAEPPAVSPSSPSSSDLTPLAAMVLPAGVEAAGDWAWLRLGLMDLVANRLRDGGLTTTPSETTVGLINARRLDVDKLEVDPSFAHVAALLIKPKVSLTDGVWSVELSAREPANARRIATAQDRDVLVAARRAADTLLLALGRTPALQTSAPEGVEELAQRIAAAGLAGQLDAARAIAERATPQQLARPEIALSLAYVDFYKGDYPASRARCEALLDQNPAVRDPRMHALVLNQLGVIDFREQKFAEAGAAFDQALELLKSVNDPKAKAAAHTGRGGVDVLEGRIDAATAQMGQARLLHEASNDVFGMARVDLNLGAIAMYRGQPQAAIPIFEQTAERFEALSVPEARDSALRSLVEAYAMLLEHDKALAAAERLGREDAQAPNARERWWNVLSRAVALSGVGRLDEAVALLGRLKKDSDPGADAAVRSEADAALAEIAFARGDYGEAERNASAALTPALEAANDQDYFAVWFTRIRAMQSQGDHAAAAAESVRLKPWAAQSPNERRALYLRLLQAAQDRLEGRHQASLLGFAEALAQAERSGIPEDILAVASPYAEALVDAGKTDEASALAGRVAPWAERDMRSALIAARVYDAVQNPEAALRSRHQARRLAGERPIAFPAR</sequence>
<dbReference type="SMART" id="SM00862">
    <property type="entry name" value="Trans_reg_C"/>
    <property type="match status" value="1"/>
</dbReference>
<dbReference type="InterPro" id="IPR001867">
    <property type="entry name" value="OmpR/PhoB-type_DNA-bd"/>
</dbReference>
<reference evidence="6" key="1">
    <citation type="journal article" date="2019" name="Int. J. Syst. Evol. Microbiol.">
        <title>The Global Catalogue of Microorganisms (GCM) 10K type strain sequencing project: providing services to taxonomists for standard genome sequencing and annotation.</title>
        <authorList>
            <consortium name="The Broad Institute Genomics Platform"/>
            <consortium name="The Broad Institute Genome Sequencing Center for Infectious Disease"/>
            <person name="Wu L."/>
            <person name="Ma J."/>
        </authorList>
    </citation>
    <scope>NUCLEOTIDE SEQUENCE [LARGE SCALE GENOMIC DNA]</scope>
    <source>
        <strain evidence="6">CCUG 30340</strain>
    </source>
</reference>
<protein>
    <submittedName>
        <fullName evidence="5">Winged helix-turn-helix domain-containing protein</fullName>
    </submittedName>
</protein>
<proteinExistence type="predicted"/>
<keyword evidence="3" id="KW-1133">Transmembrane helix</keyword>
<keyword evidence="3" id="KW-0472">Membrane</keyword>
<dbReference type="Proteomes" id="UP001595886">
    <property type="component" value="Unassembled WGS sequence"/>
</dbReference>
<feature type="transmembrane region" description="Helical" evidence="3">
    <location>
        <begin position="131"/>
        <end position="151"/>
    </location>
</feature>
<evidence type="ECO:0000259" key="4">
    <source>
        <dbReference type="PROSITE" id="PS51755"/>
    </source>
</evidence>
<keyword evidence="6" id="KW-1185">Reference proteome</keyword>
<dbReference type="Gene3D" id="1.10.10.10">
    <property type="entry name" value="Winged helix-like DNA-binding domain superfamily/Winged helix DNA-binding domain"/>
    <property type="match status" value="1"/>
</dbReference>
<dbReference type="InterPro" id="IPR016032">
    <property type="entry name" value="Sig_transdc_resp-reg_C-effctor"/>
</dbReference>
<evidence type="ECO:0000256" key="2">
    <source>
        <dbReference type="PROSITE-ProRule" id="PRU01091"/>
    </source>
</evidence>
<feature type="domain" description="OmpR/PhoB-type" evidence="4">
    <location>
        <begin position="3"/>
        <end position="97"/>
    </location>
</feature>
<organism evidence="5 6">
    <name type="scientific">Dokdonella ginsengisoli</name>
    <dbReference type="NCBI Taxonomy" id="363846"/>
    <lineage>
        <taxon>Bacteria</taxon>
        <taxon>Pseudomonadati</taxon>
        <taxon>Pseudomonadota</taxon>
        <taxon>Gammaproteobacteria</taxon>
        <taxon>Lysobacterales</taxon>
        <taxon>Rhodanobacteraceae</taxon>
        <taxon>Dokdonella</taxon>
    </lineage>
</organism>
<gene>
    <name evidence="5" type="ORF">ACFO6Q_15530</name>
</gene>
<evidence type="ECO:0000313" key="6">
    <source>
        <dbReference type="Proteomes" id="UP001595886"/>
    </source>
</evidence>
<dbReference type="InterPro" id="IPR011990">
    <property type="entry name" value="TPR-like_helical_dom_sf"/>
</dbReference>
<dbReference type="SUPFAM" id="SSF48452">
    <property type="entry name" value="TPR-like"/>
    <property type="match status" value="3"/>
</dbReference>
<dbReference type="PANTHER" id="PTHR47691:SF3">
    <property type="entry name" value="HTH-TYPE TRANSCRIPTIONAL REGULATOR RV0890C-RELATED"/>
    <property type="match status" value="1"/>
</dbReference>
<name>A0ABV9QWL7_9GAMM</name>
<accession>A0ABV9QWL7</accession>
<dbReference type="InterPro" id="IPR036388">
    <property type="entry name" value="WH-like_DNA-bd_sf"/>
</dbReference>
<dbReference type="RefSeq" id="WP_380022009.1">
    <property type="nucleotide sequence ID" value="NZ_JBHSHD010000010.1"/>
</dbReference>